<dbReference type="OrthoDB" id="8480249at2"/>
<protein>
    <submittedName>
        <fullName evidence="2">Uncharacterized protein</fullName>
    </submittedName>
</protein>
<organism evidence="2 3">
    <name type="scientific">Kiloniella litopenaei</name>
    <dbReference type="NCBI Taxonomy" id="1549748"/>
    <lineage>
        <taxon>Bacteria</taxon>
        <taxon>Pseudomonadati</taxon>
        <taxon>Pseudomonadota</taxon>
        <taxon>Alphaproteobacteria</taxon>
        <taxon>Rhodospirillales</taxon>
        <taxon>Kiloniellaceae</taxon>
        <taxon>Kiloniella</taxon>
    </lineage>
</organism>
<evidence type="ECO:0000256" key="1">
    <source>
        <dbReference type="SAM" id="MobiDB-lite"/>
    </source>
</evidence>
<dbReference type="Proteomes" id="UP000034491">
    <property type="component" value="Unassembled WGS sequence"/>
</dbReference>
<sequence length="94" mass="10031">MKITNKTDSGPLSGVSLDGATKQQSSKLQTPEIGKEVVPARSTQSGLRKVLKPFTGDLRSFGVTERLKELFDAAKVAAESGKILPRGSFLNITV</sequence>
<keyword evidence="3" id="KW-1185">Reference proteome</keyword>
<dbReference type="RefSeq" id="WP_046506382.1">
    <property type="nucleotide sequence ID" value="NZ_LANI01000006.1"/>
</dbReference>
<evidence type="ECO:0000313" key="3">
    <source>
        <dbReference type="Proteomes" id="UP000034491"/>
    </source>
</evidence>
<feature type="region of interest" description="Disordered" evidence="1">
    <location>
        <begin position="1"/>
        <end position="40"/>
    </location>
</feature>
<dbReference type="EMBL" id="LANI01000006">
    <property type="protein sequence ID" value="KKJ76989.1"/>
    <property type="molecule type" value="Genomic_DNA"/>
</dbReference>
<reference evidence="2 3" key="1">
    <citation type="submission" date="2015-03" db="EMBL/GenBank/DDBJ databases">
        <title>Genome sequence of Kiloniella sp. P1-1, isolated from the gut microflora of Pacific white shrimp, Penaeus vannamei.</title>
        <authorList>
            <person name="Shao Z."/>
            <person name="Wang L."/>
            <person name="Li X."/>
        </authorList>
    </citation>
    <scope>NUCLEOTIDE SEQUENCE [LARGE SCALE GENOMIC DNA]</scope>
    <source>
        <strain evidence="2 3">P1-1</strain>
    </source>
</reference>
<name>A0A0M2R954_9PROT</name>
<accession>A0A0M2R954</accession>
<feature type="compositionally biased region" description="Polar residues" evidence="1">
    <location>
        <begin position="1"/>
        <end position="10"/>
    </location>
</feature>
<gene>
    <name evidence="2" type="ORF">WH95_09970</name>
</gene>
<proteinExistence type="predicted"/>
<comment type="caution">
    <text evidence="2">The sequence shown here is derived from an EMBL/GenBank/DDBJ whole genome shotgun (WGS) entry which is preliminary data.</text>
</comment>
<evidence type="ECO:0000313" key="2">
    <source>
        <dbReference type="EMBL" id="KKJ76989.1"/>
    </source>
</evidence>
<dbReference type="AlphaFoldDB" id="A0A0M2R954"/>